<organism evidence="2 3">
    <name type="scientific">Tieghemiomyces parasiticus</name>
    <dbReference type="NCBI Taxonomy" id="78921"/>
    <lineage>
        <taxon>Eukaryota</taxon>
        <taxon>Fungi</taxon>
        <taxon>Fungi incertae sedis</taxon>
        <taxon>Zoopagomycota</taxon>
        <taxon>Kickxellomycotina</taxon>
        <taxon>Dimargaritomycetes</taxon>
        <taxon>Dimargaritales</taxon>
        <taxon>Dimargaritaceae</taxon>
        <taxon>Tieghemiomyces</taxon>
    </lineage>
</organism>
<proteinExistence type="predicted"/>
<name>A0A9W8AE29_9FUNG</name>
<protein>
    <submittedName>
        <fullName evidence="2">Uncharacterized protein</fullName>
    </submittedName>
</protein>
<dbReference type="OrthoDB" id="10654553at2759"/>
<evidence type="ECO:0000313" key="3">
    <source>
        <dbReference type="Proteomes" id="UP001150569"/>
    </source>
</evidence>
<reference evidence="2" key="1">
    <citation type="submission" date="2022-07" db="EMBL/GenBank/DDBJ databases">
        <title>Phylogenomic reconstructions and comparative analyses of Kickxellomycotina fungi.</title>
        <authorList>
            <person name="Reynolds N.K."/>
            <person name="Stajich J.E."/>
            <person name="Barry K."/>
            <person name="Grigoriev I.V."/>
            <person name="Crous P."/>
            <person name="Smith M.E."/>
        </authorList>
    </citation>
    <scope>NUCLEOTIDE SEQUENCE</scope>
    <source>
        <strain evidence="2">RSA 861</strain>
    </source>
</reference>
<gene>
    <name evidence="2" type="ORF">IWQ60_001713</name>
</gene>
<accession>A0A9W8AE29</accession>
<feature type="signal peptide" evidence="1">
    <location>
        <begin position="1"/>
        <end position="26"/>
    </location>
</feature>
<keyword evidence="3" id="KW-1185">Reference proteome</keyword>
<evidence type="ECO:0000313" key="2">
    <source>
        <dbReference type="EMBL" id="KAJ1928810.1"/>
    </source>
</evidence>
<feature type="chain" id="PRO_5040975956" evidence="1">
    <location>
        <begin position="27"/>
        <end position="361"/>
    </location>
</feature>
<dbReference type="Proteomes" id="UP001150569">
    <property type="component" value="Unassembled WGS sequence"/>
</dbReference>
<evidence type="ECO:0000256" key="1">
    <source>
        <dbReference type="SAM" id="SignalP"/>
    </source>
</evidence>
<comment type="caution">
    <text evidence="2">The sequence shown here is derived from an EMBL/GenBank/DDBJ whole genome shotgun (WGS) entry which is preliminary data.</text>
</comment>
<keyword evidence="1" id="KW-0732">Signal</keyword>
<sequence length="361" mass="41207">MRLSSPVFLLAAIAVAWTTTTHLVRAAIPGPGEVVSLGPLETSRLADAWHDIIHYRLHHVNYRTTDVYRKYMDALFFSPWDDFLPFFRPYYKGYSPRCPQINQATLGRPTDEDFTSCFMPTDTVLSNVTYNDYRELDDLFVHYPLFWPVLNGQHGLVHDFIITLWNRVKYDSSLAYGTTAGRILVYSIVRDITRLAIVERRPGVFDMFSATFRQLLIEVSELLVKDYIGDLNPTGALDAELQDLPWTGVRDITIGVADGYSAVLYLWANALYGETAPDFVRVARDKVTGKHEPFLSALKTEAARHALPRYVDSFQSLGAVMCYIVLPQAYFDDTPWRAFVRFEPVNSFDPRSLDRLMLPVP</sequence>
<dbReference type="EMBL" id="JANBPT010000058">
    <property type="protein sequence ID" value="KAJ1928810.1"/>
    <property type="molecule type" value="Genomic_DNA"/>
</dbReference>
<dbReference type="AlphaFoldDB" id="A0A9W8AE29"/>